<sequence>MKKQLLLGAVSFSLIGGLATTSYASAASNTETNIETNESQETLSDTQTQEIINKADKYIVIENNKFVLKDNNTLTNSELIFVKDSLQRANESLKDVNLDGAEVTGNHFTVSISPSTSGFTTLAVKEGKRDAKYYWWGAKIWLTKTDVGAILNSGIAVGSTIIGSFGGIPGAAAGAAAGAIISQYSKPVPVIATINYAKFASSTTRLSAITVIPQ</sequence>
<organism evidence="3 4">
    <name type="scientific">Priestia aryabhattai</name>
    <name type="common">Bacillus aryabhattai</name>
    <dbReference type="NCBI Taxonomy" id="412384"/>
    <lineage>
        <taxon>Bacteria</taxon>
        <taxon>Bacillati</taxon>
        <taxon>Bacillota</taxon>
        <taxon>Bacilli</taxon>
        <taxon>Bacillales</taxon>
        <taxon>Bacillaceae</taxon>
        <taxon>Priestia</taxon>
    </lineage>
</organism>
<evidence type="ECO:0000313" key="4">
    <source>
        <dbReference type="Proteomes" id="UP001269400"/>
    </source>
</evidence>
<dbReference type="EMBL" id="JAPTGD010000017">
    <property type="protein sequence ID" value="MDU9695781.1"/>
    <property type="molecule type" value="Genomic_DNA"/>
</dbReference>
<feature type="region of interest" description="Disordered" evidence="1">
    <location>
        <begin position="27"/>
        <end position="46"/>
    </location>
</feature>
<feature type="chain" id="PRO_5043444474" evidence="2">
    <location>
        <begin position="27"/>
        <end position="214"/>
    </location>
</feature>
<evidence type="ECO:0000313" key="3">
    <source>
        <dbReference type="EMBL" id="MDU9695781.1"/>
    </source>
</evidence>
<gene>
    <name evidence="3" type="ORF">O0Q50_31950</name>
</gene>
<feature type="signal peptide" evidence="2">
    <location>
        <begin position="1"/>
        <end position="26"/>
    </location>
</feature>
<keyword evidence="2" id="KW-0732">Signal</keyword>
<dbReference type="AlphaFoldDB" id="A0AAX6NIQ3"/>
<feature type="compositionally biased region" description="Polar residues" evidence="1">
    <location>
        <begin position="33"/>
        <end position="46"/>
    </location>
</feature>
<name>A0AAX6NIQ3_PRIAR</name>
<evidence type="ECO:0000256" key="1">
    <source>
        <dbReference type="SAM" id="MobiDB-lite"/>
    </source>
</evidence>
<comment type="caution">
    <text evidence="3">The sequence shown here is derived from an EMBL/GenBank/DDBJ whole genome shotgun (WGS) entry which is preliminary data.</text>
</comment>
<evidence type="ECO:0000256" key="2">
    <source>
        <dbReference type="SAM" id="SignalP"/>
    </source>
</evidence>
<dbReference type="Proteomes" id="UP001269400">
    <property type="component" value="Unassembled WGS sequence"/>
</dbReference>
<reference evidence="3" key="1">
    <citation type="journal article" date="2022" name="J Environ Chem Eng">
        <title>Biodegradation of petroleum oil using a constructed nonpathogenic and heavy metal-tolerant bacterial consortium isolated from marine sponges.</title>
        <authorList>
            <person name="Dechsakulwatana C."/>
            <person name="Rungsihiranrut A."/>
            <person name="Muangchinda C."/>
            <person name="Ningthoujam R."/>
            <person name="Klankeo P."/>
            <person name="Pinyakong O."/>
        </authorList>
    </citation>
    <scope>NUCLEOTIDE SEQUENCE</scope>
    <source>
        <strain evidence="3">TL01-2</strain>
    </source>
</reference>
<protein>
    <submittedName>
        <fullName evidence="3">Uncharacterized protein</fullName>
    </submittedName>
</protein>
<proteinExistence type="predicted"/>
<accession>A0AAX6NIQ3</accession>
<reference evidence="3" key="2">
    <citation type="submission" date="2022-12" db="EMBL/GenBank/DDBJ databases">
        <authorList>
            <person name="Dechsakulwatana C."/>
            <person name="Rungsihiranrut A."/>
            <person name="Muangchinda C."/>
            <person name="Ningthoujam R."/>
            <person name="Klankeo P."/>
            <person name="Pinyakong O."/>
        </authorList>
    </citation>
    <scope>NUCLEOTIDE SEQUENCE</scope>
    <source>
        <strain evidence="3">TL01-2</strain>
    </source>
</reference>
<dbReference type="RefSeq" id="WP_316911726.1">
    <property type="nucleotide sequence ID" value="NZ_JAPTGD010000017.1"/>
</dbReference>